<dbReference type="Proteomes" id="UP000053354">
    <property type="component" value="Chromosome"/>
</dbReference>
<proteinExistence type="predicted"/>
<dbReference type="AlphaFoldDB" id="A0A1B1RYW4"/>
<keyword evidence="4" id="KW-1185">Reference proteome</keyword>
<keyword evidence="1" id="KW-0378">Hydrolase</keyword>
<organism evidence="3 4">
    <name type="scientific">Planococcus versutus</name>
    <dbReference type="NCBI Taxonomy" id="1302659"/>
    <lineage>
        <taxon>Bacteria</taxon>
        <taxon>Bacillati</taxon>
        <taxon>Bacillota</taxon>
        <taxon>Bacilli</taxon>
        <taxon>Bacillales</taxon>
        <taxon>Caryophanaceae</taxon>
        <taxon>Planococcus</taxon>
    </lineage>
</organism>
<dbReference type="Pfam" id="PF04203">
    <property type="entry name" value="Sortase"/>
    <property type="match status" value="1"/>
</dbReference>
<dbReference type="GO" id="GO:0016787">
    <property type="term" value="F:hydrolase activity"/>
    <property type="evidence" value="ECO:0007669"/>
    <property type="project" value="UniProtKB-KW"/>
</dbReference>
<name>A0A1B1RYW4_9BACL</name>
<dbReference type="Gene3D" id="2.40.260.10">
    <property type="entry name" value="Sortase"/>
    <property type="match status" value="1"/>
</dbReference>
<reference evidence="3" key="1">
    <citation type="submission" date="2016-10" db="EMBL/GenBank/DDBJ databases">
        <authorList>
            <person name="See-Too W.S."/>
        </authorList>
    </citation>
    <scope>NUCLEOTIDE SEQUENCE</scope>
    <source>
        <strain evidence="3">L10.15</strain>
    </source>
</reference>
<dbReference type="InterPro" id="IPR053525">
    <property type="entry name" value="Sortase_D"/>
</dbReference>
<dbReference type="CDD" id="cd05828">
    <property type="entry name" value="Sortase_D_1"/>
    <property type="match status" value="1"/>
</dbReference>
<accession>A0A1B1RYW4</accession>
<evidence type="ECO:0000313" key="4">
    <source>
        <dbReference type="Proteomes" id="UP000053354"/>
    </source>
</evidence>
<sequence>MKLMKKWLGVFLLVSGLIIGIYNLSEWHTATSSAQDLTKEELSTIQELKEVAAFKVQDEPIPIADKAPIISLPVKKSEPVLTTSLKQEPGEKTADLLIPEIGQKYSVYWGADEKTLEKGVGLFVSDLTTVPGENGHTVLSGHRDTVFTGLSDLKEQDNLLIEYNGETFVYEITQIWITHEDDRTVIVEKDQSILTLTTCYPFNFIGYAPDRYIVQAKLISTHETTLK</sequence>
<feature type="active site" description="Proton donor/acceptor" evidence="2">
    <location>
        <position position="142"/>
    </location>
</feature>
<dbReference type="NCBIfam" id="NF033746">
    <property type="entry name" value="class_D_sortase"/>
    <property type="match status" value="1"/>
</dbReference>
<evidence type="ECO:0000256" key="1">
    <source>
        <dbReference type="ARBA" id="ARBA00022801"/>
    </source>
</evidence>
<feature type="active site" description="Acyl-thioester intermediate" evidence="2">
    <location>
        <position position="199"/>
    </location>
</feature>
<evidence type="ECO:0000256" key="2">
    <source>
        <dbReference type="PIRSR" id="PIRSR605754-1"/>
    </source>
</evidence>
<dbReference type="KEGG" id="pll:I858_003615"/>
<protein>
    <submittedName>
        <fullName evidence="3">Class D sortase</fullName>
    </submittedName>
</protein>
<gene>
    <name evidence="3" type="ORF">I858_003615</name>
</gene>
<dbReference type="EMBL" id="CP016540">
    <property type="protein sequence ID" value="ANU26119.1"/>
    <property type="molecule type" value="Genomic_DNA"/>
</dbReference>
<dbReference type="InterPro" id="IPR005754">
    <property type="entry name" value="Sortase"/>
</dbReference>
<dbReference type="SUPFAM" id="SSF63817">
    <property type="entry name" value="Sortase"/>
    <property type="match status" value="1"/>
</dbReference>
<dbReference type="NCBIfam" id="TIGR01076">
    <property type="entry name" value="sortase_fam"/>
    <property type="match status" value="1"/>
</dbReference>
<dbReference type="InterPro" id="IPR041999">
    <property type="entry name" value="Sortase_D_1"/>
</dbReference>
<evidence type="ECO:0000313" key="3">
    <source>
        <dbReference type="EMBL" id="ANU26119.1"/>
    </source>
</evidence>
<dbReference type="InterPro" id="IPR023365">
    <property type="entry name" value="Sortase_dom-sf"/>
</dbReference>